<evidence type="ECO:0000313" key="11">
    <source>
        <dbReference type="EMBL" id="KAJ5079036.1"/>
    </source>
</evidence>
<evidence type="ECO:0000256" key="10">
    <source>
        <dbReference type="SAM" id="Phobius"/>
    </source>
</evidence>
<evidence type="ECO:0000256" key="8">
    <source>
        <dbReference type="PROSITE-ProRule" id="PRU00282"/>
    </source>
</evidence>
<dbReference type="InterPro" id="IPR018108">
    <property type="entry name" value="MCP_transmembrane"/>
</dbReference>
<keyword evidence="6 10" id="KW-1133">Transmembrane helix</keyword>
<dbReference type="SUPFAM" id="SSF103506">
    <property type="entry name" value="Mitochondrial carrier"/>
    <property type="match status" value="1"/>
</dbReference>
<keyword evidence="12" id="KW-1185">Reference proteome</keyword>
<dbReference type="PANTHER" id="PTHR45667">
    <property type="entry name" value="S-ADENOSYLMETHIONINE MITOCHONDRIAL CARRIER PROTEIN"/>
    <property type="match status" value="1"/>
</dbReference>
<evidence type="ECO:0000256" key="6">
    <source>
        <dbReference type="ARBA" id="ARBA00022989"/>
    </source>
</evidence>
<dbReference type="Pfam" id="PF00153">
    <property type="entry name" value="Mito_carr"/>
    <property type="match status" value="3"/>
</dbReference>
<dbReference type="OrthoDB" id="43906at2759"/>
<keyword evidence="3 9" id="KW-0813">Transport</keyword>
<dbReference type="Gene3D" id="1.50.40.10">
    <property type="entry name" value="Mitochondrial carrier domain"/>
    <property type="match status" value="1"/>
</dbReference>
<evidence type="ECO:0000256" key="7">
    <source>
        <dbReference type="ARBA" id="ARBA00023136"/>
    </source>
</evidence>
<keyword evidence="4 8" id="KW-0812">Transmembrane</keyword>
<feature type="repeat" description="Solcar" evidence="8">
    <location>
        <begin position="223"/>
        <end position="313"/>
    </location>
</feature>
<dbReference type="EMBL" id="JAPDFW010000043">
    <property type="protein sequence ID" value="KAJ5079036.1"/>
    <property type="molecule type" value="Genomic_DNA"/>
</dbReference>
<evidence type="ECO:0000256" key="9">
    <source>
        <dbReference type="RuleBase" id="RU000488"/>
    </source>
</evidence>
<feature type="repeat" description="Solcar" evidence="8">
    <location>
        <begin position="110"/>
        <end position="200"/>
    </location>
</feature>
<feature type="transmembrane region" description="Helical" evidence="10">
    <location>
        <begin position="60"/>
        <end position="81"/>
    </location>
</feature>
<comment type="similarity">
    <text evidence="2 9">Belongs to the mitochondrial carrier (TC 2.A.29) family.</text>
</comment>
<protein>
    <submittedName>
        <fullName evidence="11">S-adenosylmethionine carrier protein</fullName>
    </submittedName>
</protein>
<evidence type="ECO:0000256" key="3">
    <source>
        <dbReference type="ARBA" id="ARBA00022448"/>
    </source>
</evidence>
<keyword evidence="7 8" id="KW-0472">Membrane</keyword>
<comment type="subcellular location">
    <subcellularLocation>
        <location evidence="1">Membrane</location>
        <topology evidence="1">Multi-pass membrane protein</topology>
    </subcellularLocation>
</comment>
<evidence type="ECO:0000256" key="4">
    <source>
        <dbReference type="ARBA" id="ARBA00022692"/>
    </source>
</evidence>
<name>A0A9Q0LUR5_ANAIG</name>
<evidence type="ECO:0000256" key="2">
    <source>
        <dbReference type="ARBA" id="ARBA00006375"/>
    </source>
</evidence>
<evidence type="ECO:0000256" key="5">
    <source>
        <dbReference type="ARBA" id="ARBA00022737"/>
    </source>
</evidence>
<accession>A0A9Q0LUR5</accession>
<dbReference type="AlphaFoldDB" id="A0A9Q0LUR5"/>
<dbReference type="Proteomes" id="UP001149090">
    <property type="component" value="Unassembled WGS sequence"/>
</dbReference>
<comment type="caution">
    <text evidence="11">The sequence shown here is derived from an EMBL/GenBank/DDBJ whole genome shotgun (WGS) entry which is preliminary data.</text>
</comment>
<sequence>MNKTNEEKEIKKEFEPIKHLIAGGVSRIVSVILTAPFDTMKTRVQFHGSHLKSRGYMKGILASLVSTVPSTALSFFLYHYVKTQNQYKNFDEDILPIHHSHFHGLFLHAKNFLINSRPFLDAALARMIVLSIRNPIEISKQRMQLERTALIPHMTLFQTLLYLYRHYGISELFTGYSAYLLRDIISTPIYWFTYDYIRNFPKSGSNKKLNSNLKNQKEKIQKIHPIKHILSVSAATIMSTTLTIPVDVIKTKMQTRRLVENGDKKYSTIMQTAKTVYQENGVKYFIKGLGSRLFSVLPSSIISHFVYEWILEIWDHYKLILSQKMSSFYLSSTLSKGSRISILSSPYYYQENSSFNPLDYFSEHFHSKKKNSNLNPNSNSNPKNILSSLIPFNLTSFKKFPITLNQRFLNNF</sequence>
<dbReference type="GO" id="GO:0016020">
    <property type="term" value="C:membrane"/>
    <property type="evidence" value="ECO:0007669"/>
    <property type="project" value="UniProtKB-SubCell"/>
</dbReference>
<organism evidence="11 12">
    <name type="scientific">Anaeramoeba ignava</name>
    <name type="common">Anaerobic marine amoeba</name>
    <dbReference type="NCBI Taxonomy" id="1746090"/>
    <lineage>
        <taxon>Eukaryota</taxon>
        <taxon>Metamonada</taxon>
        <taxon>Anaeramoebidae</taxon>
        <taxon>Anaeramoeba</taxon>
    </lineage>
</organism>
<keyword evidence="5" id="KW-0677">Repeat</keyword>
<dbReference type="InterPro" id="IPR023395">
    <property type="entry name" value="MCP_dom_sf"/>
</dbReference>
<gene>
    <name evidence="11" type="ORF">M0811_14699</name>
</gene>
<evidence type="ECO:0000313" key="12">
    <source>
        <dbReference type="Proteomes" id="UP001149090"/>
    </source>
</evidence>
<evidence type="ECO:0000256" key="1">
    <source>
        <dbReference type="ARBA" id="ARBA00004141"/>
    </source>
</evidence>
<dbReference type="PROSITE" id="PS50920">
    <property type="entry name" value="SOLCAR"/>
    <property type="match status" value="2"/>
</dbReference>
<reference evidence="11" key="1">
    <citation type="submission" date="2022-10" db="EMBL/GenBank/DDBJ databases">
        <title>Novel sulphate-reducing endosymbionts in the free-living metamonad Anaeramoeba.</title>
        <authorList>
            <person name="Jerlstrom-Hultqvist J."/>
            <person name="Cepicka I."/>
            <person name="Gallot-Lavallee L."/>
            <person name="Salas-Leiva D."/>
            <person name="Curtis B.A."/>
            <person name="Zahonova K."/>
            <person name="Pipaliya S."/>
            <person name="Dacks J."/>
            <person name="Roger A.J."/>
        </authorList>
    </citation>
    <scope>NUCLEOTIDE SEQUENCE</scope>
    <source>
        <strain evidence="11">BMAN</strain>
    </source>
</reference>
<proteinExistence type="inferred from homology"/>